<keyword evidence="3" id="KW-1185">Reference proteome</keyword>
<dbReference type="EMBL" id="JAGYWB010000009">
    <property type="protein sequence ID" value="KAI0510710.1"/>
    <property type="molecule type" value="Genomic_DNA"/>
</dbReference>
<sequence length="327" mass="36120">MSFLAGRLAAKEGSFFLQESKLAAGRLAEKLPPSSSGESSTNSSAAVIKEPANVLPEILRHSIPIKVKTTEVAEPSLSTASKWLLKDTFPSSSSSTSPDALNPLRAYVSIPQATFGPRRWELPSEQPTFFASTANELRRDRYPPINPEKLKAFARGYSQIGKAFAVASVIVFGGATVLLVYTARKLQIESTDHIRSQGRDLIQPRVVMIREQMAPLKSWVENISKKWHVEEQGKVKEKPLVKELSKSSKQTMERSSSFENSWADQWDYGDDPVLPAGKMNSVGHGGRKNGVEKTKALAATGLKKMKQGTTSGFNWIKDKYQKRAQKQ</sequence>
<dbReference type="OrthoDB" id="1928683at2759"/>
<dbReference type="PANTHER" id="PTHR36704">
    <property type="entry name" value="PROTEIN, PUTATIVE-RELATED"/>
    <property type="match status" value="1"/>
</dbReference>
<evidence type="ECO:0000256" key="1">
    <source>
        <dbReference type="SAM" id="Phobius"/>
    </source>
</evidence>
<comment type="caution">
    <text evidence="2">The sequence shown here is derived from an EMBL/GenBank/DDBJ whole genome shotgun (WGS) entry which is preliminary data.</text>
</comment>
<accession>A0A8T3BEM5</accession>
<dbReference type="AlphaFoldDB" id="A0A8T3BEM5"/>
<name>A0A8T3BEM5_DENNO</name>
<proteinExistence type="predicted"/>
<keyword evidence="1" id="KW-0472">Membrane</keyword>
<keyword evidence="1" id="KW-1133">Transmembrane helix</keyword>
<organism evidence="2 3">
    <name type="scientific">Dendrobium nobile</name>
    <name type="common">Orchid</name>
    <dbReference type="NCBI Taxonomy" id="94219"/>
    <lineage>
        <taxon>Eukaryota</taxon>
        <taxon>Viridiplantae</taxon>
        <taxon>Streptophyta</taxon>
        <taxon>Embryophyta</taxon>
        <taxon>Tracheophyta</taxon>
        <taxon>Spermatophyta</taxon>
        <taxon>Magnoliopsida</taxon>
        <taxon>Liliopsida</taxon>
        <taxon>Asparagales</taxon>
        <taxon>Orchidaceae</taxon>
        <taxon>Epidendroideae</taxon>
        <taxon>Malaxideae</taxon>
        <taxon>Dendrobiinae</taxon>
        <taxon>Dendrobium</taxon>
    </lineage>
</organism>
<gene>
    <name evidence="2" type="ORF">KFK09_011319</name>
</gene>
<dbReference type="SMR" id="A0A8T3BEM5"/>
<evidence type="ECO:0000313" key="3">
    <source>
        <dbReference type="Proteomes" id="UP000829196"/>
    </source>
</evidence>
<dbReference type="PANTHER" id="PTHR36704:SF1">
    <property type="entry name" value="OS06G0239700 PROTEIN"/>
    <property type="match status" value="1"/>
</dbReference>
<feature type="transmembrane region" description="Helical" evidence="1">
    <location>
        <begin position="163"/>
        <end position="183"/>
    </location>
</feature>
<protein>
    <submittedName>
        <fullName evidence="2">Uncharacterized protein</fullName>
    </submittedName>
</protein>
<dbReference type="Proteomes" id="UP000829196">
    <property type="component" value="Unassembled WGS sequence"/>
</dbReference>
<keyword evidence="1" id="KW-0812">Transmembrane</keyword>
<evidence type="ECO:0000313" key="2">
    <source>
        <dbReference type="EMBL" id="KAI0510710.1"/>
    </source>
</evidence>
<reference evidence="2" key="1">
    <citation type="journal article" date="2022" name="Front. Genet.">
        <title>Chromosome-Scale Assembly of the Dendrobium nobile Genome Provides Insights Into the Molecular Mechanism of the Biosynthesis of the Medicinal Active Ingredient of Dendrobium.</title>
        <authorList>
            <person name="Xu Q."/>
            <person name="Niu S.-C."/>
            <person name="Li K.-L."/>
            <person name="Zheng P.-J."/>
            <person name="Zhang X.-J."/>
            <person name="Jia Y."/>
            <person name="Liu Y."/>
            <person name="Niu Y.-X."/>
            <person name="Yu L.-H."/>
            <person name="Chen D.-F."/>
            <person name="Zhang G.-Q."/>
        </authorList>
    </citation>
    <scope>NUCLEOTIDE SEQUENCE</scope>
    <source>
        <tissue evidence="2">Leaf</tissue>
    </source>
</reference>